<feature type="transmembrane region" description="Helical" evidence="1">
    <location>
        <begin position="103"/>
        <end position="123"/>
    </location>
</feature>
<evidence type="ECO:0000313" key="2">
    <source>
        <dbReference type="EMBL" id="HJC10670.1"/>
    </source>
</evidence>
<gene>
    <name evidence="2" type="ORF">H9935_07610</name>
</gene>
<dbReference type="EMBL" id="DWWV01000098">
    <property type="protein sequence ID" value="HJC10670.1"/>
    <property type="molecule type" value="Genomic_DNA"/>
</dbReference>
<evidence type="ECO:0008006" key="4">
    <source>
        <dbReference type="Google" id="ProtNLM"/>
    </source>
</evidence>
<comment type="caution">
    <text evidence="2">The sequence shown here is derived from an EMBL/GenBank/DDBJ whole genome shotgun (WGS) entry which is preliminary data.</text>
</comment>
<sequence length="236" mass="27697">MKKNRWQQLKYDNENKQWKLEPENQETLEEIIRFLYHEKVGVMESELIRRDLISMAQEAEKNGEKLKTRLGDMEAFARELVSERKKSCKEERLYYSLWQTGKYLYILWISLAGIIFVNALSMIRAGLDPGIAEGVNFLFIPYCILLAFLIYSYDIYVQNLFPLKGTGGKVLRGILVVGFLLLLNVLPRFTADLWSSETLEILRVPNLIYLPLILAAWLVSRWGYLRFSQYVERINL</sequence>
<evidence type="ECO:0000256" key="1">
    <source>
        <dbReference type="SAM" id="Phobius"/>
    </source>
</evidence>
<reference evidence="2" key="2">
    <citation type="submission" date="2021-04" db="EMBL/GenBank/DDBJ databases">
        <authorList>
            <person name="Gilroy R."/>
        </authorList>
    </citation>
    <scope>NUCLEOTIDE SEQUENCE</scope>
    <source>
        <strain evidence="2">ChiSxjej6B18-287</strain>
    </source>
</reference>
<dbReference type="SUPFAM" id="SSF158560">
    <property type="entry name" value="BH3980-like"/>
    <property type="match status" value="1"/>
</dbReference>
<organism evidence="2 3">
    <name type="scientific">Candidatus Blautia merdigallinarum</name>
    <dbReference type="NCBI Taxonomy" id="2838495"/>
    <lineage>
        <taxon>Bacteria</taxon>
        <taxon>Bacillati</taxon>
        <taxon>Bacillota</taxon>
        <taxon>Clostridia</taxon>
        <taxon>Lachnospirales</taxon>
        <taxon>Lachnospiraceae</taxon>
        <taxon>Blautia</taxon>
    </lineage>
</organism>
<evidence type="ECO:0000313" key="3">
    <source>
        <dbReference type="Proteomes" id="UP000823893"/>
    </source>
</evidence>
<proteinExistence type="predicted"/>
<feature type="transmembrane region" description="Helical" evidence="1">
    <location>
        <begin position="169"/>
        <end position="187"/>
    </location>
</feature>
<feature type="transmembrane region" description="Helical" evidence="1">
    <location>
        <begin position="207"/>
        <end position="224"/>
    </location>
</feature>
<keyword evidence="1" id="KW-0812">Transmembrane</keyword>
<keyword evidence="1" id="KW-0472">Membrane</keyword>
<name>A0A9D2N681_9FIRM</name>
<dbReference type="AlphaFoldDB" id="A0A9D2N681"/>
<keyword evidence="1" id="KW-1133">Transmembrane helix</keyword>
<protein>
    <recommendedName>
        <fullName evidence="4">DUF1129 domain-containing protein</fullName>
    </recommendedName>
</protein>
<accession>A0A9D2N681</accession>
<feature type="transmembrane region" description="Helical" evidence="1">
    <location>
        <begin position="135"/>
        <end position="157"/>
    </location>
</feature>
<dbReference type="Proteomes" id="UP000823893">
    <property type="component" value="Unassembled WGS sequence"/>
</dbReference>
<reference evidence="2" key="1">
    <citation type="journal article" date="2021" name="PeerJ">
        <title>Extensive microbial diversity within the chicken gut microbiome revealed by metagenomics and culture.</title>
        <authorList>
            <person name="Gilroy R."/>
            <person name="Ravi A."/>
            <person name="Getino M."/>
            <person name="Pursley I."/>
            <person name="Horton D.L."/>
            <person name="Alikhan N.F."/>
            <person name="Baker D."/>
            <person name="Gharbi K."/>
            <person name="Hall N."/>
            <person name="Watson M."/>
            <person name="Adriaenssens E.M."/>
            <person name="Foster-Nyarko E."/>
            <person name="Jarju S."/>
            <person name="Secka A."/>
            <person name="Antonio M."/>
            <person name="Oren A."/>
            <person name="Chaudhuri R.R."/>
            <person name="La Ragione R."/>
            <person name="Hildebrand F."/>
            <person name="Pallen M.J."/>
        </authorList>
    </citation>
    <scope>NUCLEOTIDE SEQUENCE</scope>
    <source>
        <strain evidence="2">ChiSxjej6B18-287</strain>
    </source>
</reference>